<name>A0A084QY53_STAC4</name>
<sequence>MAKALETEQQNTAPK</sequence>
<keyword evidence="2" id="KW-1185">Reference proteome</keyword>
<evidence type="ECO:0000313" key="2">
    <source>
        <dbReference type="Proteomes" id="UP000028524"/>
    </source>
</evidence>
<reference evidence="1 2" key="1">
    <citation type="journal article" date="2014" name="BMC Genomics">
        <title>Comparative genome sequencing reveals chemotype-specific gene clusters in the toxigenic black mold Stachybotrys.</title>
        <authorList>
            <person name="Semeiks J."/>
            <person name="Borek D."/>
            <person name="Otwinowski Z."/>
            <person name="Grishin N.V."/>
        </authorList>
    </citation>
    <scope>NUCLEOTIDE SEQUENCE [LARGE SCALE GENOMIC DNA]</scope>
    <source>
        <strain evidence="1 2">IBT 40285</strain>
    </source>
</reference>
<accession>A0A084QY53</accession>
<dbReference type="Proteomes" id="UP000028524">
    <property type="component" value="Unassembled WGS sequence"/>
</dbReference>
<protein>
    <submittedName>
        <fullName evidence="1">Uncharacterized protein</fullName>
    </submittedName>
</protein>
<organism evidence="1 2">
    <name type="scientific">Stachybotrys chlorohalonatus (strain IBT 40285)</name>
    <dbReference type="NCBI Taxonomy" id="1283841"/>
    <lineage>
        <taxon>Eukaryota</taxon>
        <taxon>Fungi</taxon>
        <taxon>Dikarya</taxon>
        <taxon>Ascomycota</taxon>
        <taxon>Pezizomycotina</taxon>
        <taxon>Sordariomycetes</taxon>
        <taxon>Hypocreomycetidae</taxon>
        <taxon>Hypocreales</taxon>
        <taxon>Stachybotryaceae</taxon>
        <taxon>Stachybotrys</taxon>
    </lineage>
</organism>
<proteinExistence type="predicted"/>
<dbReference type="HOGENOM" id="CLU_3434059_0_0_1"/>
<gene>
    <name evidence="1" type="ORF">S40285_09050</name>
</gene>
<dbReference type="InParanoid" id="A0A084QY53"/>
<dbReference type="EMBL" id="KL659692">
    <property type="protein sequence ID" value="KFA68888.1"/>
    <property type="molecule type" value="Genomic_DNA"/>
</dbReference>
<evidence type="ECO:0000313" key="1">
    <source>
        <dbReference type="EMBL" id="KFA68888.1"/>
    </source>
</evidence>